<reference evidence="1 2" key="1">
    <citation type="submission" date="2018-02" db="EMBL/GenBank/DDBJ databases">
        <title>Novel Leptospira species isolated from soil and water in Japan.</title>
        <authorList>
            <person name="Nakao R."/>
            <person name="Masuzawa T."/>
        </authorList>
    </citation>
    <scope>NUCLEOTIDE SEQUENCE [LARGE SCALE GENOMIC DNA]</scope>
    <source>
        <strain evidence="1 2">YH101</strain>
    </source>
</reference>
<gene>
    <name evidence="1" type="ORF">LPTSP4_15900</name>
</gene>
<accession>A0A2P2DZM0</accession>
<comment type="caution">
    <text evidence="1">The sequence shown here is derived from an EMBL/GenBank/DDBJ whole genome shotgun (WGS) entry which is preliminary data.</text>
</comment>
<dbReference type="EMBL" id="BFBB01000003">
    <property type="protein sequence ID" value="GBF50067.1"/>
    <property type="molecule type" value="Genomic_DNA"/>
</dbReference>
<dbReference type="RefSeq" id="WP_108975493.1">
    <property type="nucleotide sequence ID" value="NZ_BFBB01000003.1"/>
</dbReference>
<protein>
    <submittedName>
        <fullName evidence="1">Uncharacterized protein</fullName>
    </submittedName>
</protein>
<name>A0A2P2DZM0_9LEPT</name>
<organism evidence="1 2">
    <name type="scientific">Leptospira ryugenii</name>
    <dbReference type="NCBI Taxonomy" id="1917863"/>
    <lineage>
        <taxon>Bacteria</taxon>
        <taxon>Pseudomonadati</taxon>
        <taxon>Spirochaetota</taxon>
        <taxon>Spirochaetia</taxon>
        <taxon>Leptospirales</taxon>
        <taxon>Leptospiraceae</taxon>
        <taxon>Leptospira</taxon>
    </lineage>
</organism>
<dbReference type="Proteomes" id="UP000245133">
    <property type="component" value="Unassembled WGS sequence"/>
</dbReference>
<evidence type="ECO:0000313" key="2">
    <source>
        <dbReference type="Proteomes" id="UP000245133"/>
    </source>
</evidence>
<keyword evidence="2" id="KW-1185">Reference proteome</keyword>
<proteinExistence type="predicted"/>
<sequence length="150" mass="17625">MKGFFSLGVYLICSILISAYGQTVSLPDKVLSLKSPIPLEELSICQTDTKKVFGKNPILSNQCISLKEKAFADAFYYFFEQAQEREMQLAFFSKEGRFVQVVWKENQETYNISSFLIRQNKSLFVQCIRNQNKSYFLWKTKPEQWEWVED</sequence>
<dbReference type="OrthoDB" id="344638at2"/>
<dbReference type="AlphaFoldDB" id="A0A2P2DZM0"/>
<evidence type="ECO:0000313" key="1">
    <source>
        <dbReference type="EMBL" id="GBF50067.1"/>
    </source>
</evidence>